<dbReference type="GO" id="GO:0006203">
    <property type="term" value="P:dGTP catabolic process"/>
    <property type="evidence" value="ECO:0007669"/>
    <property type="project" value="TreeGrafter"/>
</dbReference>
<dbReference type="GO" id="GO:0046047">
    <property type="term" value="P:TTP catabolic process"/>
    <property type="evidence" value="ECO:0007669"/>
    <property type="project" value="TreeGrafter"/>
</dbReference>
<dbReference type="GO" id="GO:0046081">
    <property type="term" value="P:dUTP catabolic process"/>
    <property type="evidence" value="ECO:0007669"/>
    <property type="project" value="TreeGrafter"/>
</dbReference>
<proteinExistence type="predicted"/>
<evidence type="ECO:0000313" key="2">
    <source>
        <dbReference type="EMBL" id="MEC3890343.1"/>
    </source>
</evidence>
<dbReference type="AlphaFoldDB" id="A0AAJ3CFU6"/>
<reference evidence="2" key="2">
    <citation type="submission" date="2024-01" db="EMBL/GenBank/DDBJ databases">
        <title>Long-read genome sequencing of X. campestris pv. papavericola.</title>
        <authorList>
            <person name="Hussain R.M.F."/>
            <person name="Greer S."/>
            <person name="Harrison J."/>
            <person name="Grant M."/>
            <person name="Vicente J."/>
            <person name="Studholme D.J."/>
        </authorList>
    </citation>
    <scope>NUCLEOTIDE SEQUENCE</scope>
    <source>
        <strain evidence="2">NCPPB 2970</strain>
    </source>
</reference>
<evidence type="ECO:0000259" key="1">
    <source>
        <dbReference type="Pfam" id="PF03819"/>
    </source>
</evidence>
<dbReference type="Pfam" id="PF03819">
    <property type="entry name" value="MazG"/>
    <property type="match status" value="1"/>
</dbReference>
<dbReference type="Gene3D" id="1.10.287.1080">
    <property type="entry name" value="MazG-like"/>
    <property type="match status" value="1"/>
</dbReference>
<feature type="domain" description="NTP pyrophosphohydrolase MazG-like" evidence="1">
    <location>
        <begin position="17"/>
        <end position="87"/>
    </location>
</feature>
<dbReference type="Proteomes" id="UP001297361">
    <property type="component" value="Unassembled WGS sequence"/>
</dbReference>
<dbReference type="GO" id="GO:0046076">
    <property type="term" value="P:dTTP catabolic process"/>
    <property type="evidence" value="ECO:0007669"/>
    <property type="project" value="TreeGrafter"/>
</dbReference>
<name>A0AAJ3CFU6_XANCA</name>
<dbReference type="InterPro" id="IPR004518">
    <property type="entry name" value="MazG-like_dom"/>
</dbReference>
<dbReference type="PANTHER" id="PTHR30522:SF0">
    <property type="entry name" value="NUCLEOSIDE TRIPHOSPHATE PYROPHOSPHOHYDROLASE"/>
    <property type="match status" value="1"/>
</dbReference>
<dbReference type="SUPFAM" id="SSF101386">
    <property type="entry name" value="all-alpha NTP pyrophosphatases"/>
    <property type="match status" value="1"/>
</dbReference>
<comment type="caution">
    <text evidence="2">The sequence shown here is derived from an EMBL/GenBank/DDBJ whole genome shotgun (WGS) entry which is preliminary data.</text>
</comment>
<dbReference type="InterPro" id="IPR011551">
    <property type="entry name" value="NTP_PyrPHydrolase_MazG"/>
</dbReference>
<dbReference type="CDD" id="cd11528">
    <property type="entry name" value="NTP-PPase_MazG_Nterm"/>
    <property type="match status" value="1"/>
</dbReference>
<sequence>MARLRDREQGCPWDVEQTFATIAPYTIEEAYEVADAIDRHDLPGLQDELGDLLLQVVFHAQMASEQGAFGFADVVASISDKLVRRHCDRSPRPARPAGRIGRPVVAGGLPCADGV</sequence>
<dbReference type="EMBL" id="JAJFNJ020000005">
    <property type="protein sequence ID" value="MEC3890343.1"/>
    <property type="molecule type" value="Genomic_DNA"/>
</dbReference>
<reference evidence="2" key="1">
    <citation type="submission" date="2021-10" db="EMBL/GenBank/DDBJ databases">
        <authorList>
            <person name="Hussein R."/>
            <person name="Harrison J."/>
            <person name="Studholme D.J."/>
            <person name="Vicente J."/>
            <person name="Grant M."/>
        </authorList>
    </citation>
    <scope>NUCLEOTIDE SEQUENCE</scope>
    <source>
        <strain evidence="2">NCPPB 2970</strain>
    </source>
</reference>
<gene>
    <name evidence="2" type="ORF">LLE72_021980</name>
</gene>
<organism evidence="2 3">
    <name type="scientific">Xanthomonas campestris pv. papavericola</name>
    <dbReference type="NCBI Taxonomy" id="487881"/>
    <lineage>
        <taxon>Bacteria</taxon>
        <taxon>Pseudomonadati</taxon>
        <taxon>Pseudomonadota</taxon>
        <taxon>Gammaproteobacteria</taxon>
        <taxon>Lysobacterales</taxon>
        <taxon>Lysobacteraceae</taxon>
        <taxon>Xanthomonas</taxon>
    </lineage>
</organism>
<dbReference type="PANTHER" id="PTHR30522">
    <property type="entry name" value="NUCLEOSIDE TRIPHOSPHATE PYROPHOSPHOHYDROLASE"/>
    <property type="match status" value="1"/>
</dbReference>
<dbReference type="GO" id="GO:0046052">
    <property type="term" value="P:UTP catabolic process"/>
    <property type="evidence" value="ECO:0007669"/>
    <property type="project" value="TreeGrafter"/>
</dbReference>
<dbReference type="GO" id="GO:0047429">
    <property type="term" value="F:nucleoside triphosphate diphosphatase activity"/>
    <property type="evidence" value="ECO:0007669"/>
    <property type="project" value="TreeGrafter"/>
</dbReference>
<dbReference type="GO" id="GO:0046061">
    <property type="term" value="P:dATP catabolic process"/>
    <property type="evidence" value="ECO:0007669"/>
    <property type="project" value="TreeGrafter"/>
</dbReference>
<evidence type="ECO:0000313" key="3">
    <source>
        <dbReference type="Proteomes" id="UP001297361"/>
    </source>
</evidence>
<protein>
    <submittedName>
        <fullName evidence="2">MazG nucleotide pyrophosphohydrolase domain-containing protein</fullName>
    </submittedName>
</protein>
<accession>A0AAJ3CFU6</accession>
<dbReference type="InterPro" id="IPR048015">
    <property type="entry name" value="NTP-PPase_MazG-like_N"/>
</dbReference>